<dbReference type="OrthoDB" id="3896443at2759"/>
<protein>
    <recommendedName>
        <fullName evidence="3">BTB domain-containing protein</fullName>
    </recommendedName>
</protein>
<evidence type="ECO:0000313" key="2">
    <source>
        <dbReference type="Proteomes" id="UP000800235"/>
    </source>
</evidence>
<comment type="caution">
    <text evidence="1">The sequence shown here is derived from an EMBL/GenBank/DDBJ whole genome shotgun (WGS) entry which is preliminary data.</text>
</comment>
<dbReference type="Proteomes" id="UP000800235">
    <property type="component" value="Unassembled WGS sequence"/>
</dbReference>
<proteinExistence type="predicted"/>
<evidence type="ECO:0008006" key="3">
    <source>
        <dbReference type="Google" id="ProtNLM"/>
    </source>
</evidence>
<dbReference type="EMBL" id="MU007046">
    <property type="protein sequence ID" value="KAF2429490.1"/>
    <property type="molecule type" value="Genomic_DNA"/>
</dbReference>
<organism evidence="1 2">
    <name type="scientific">Tothia fuscella</name>
    <dbReference type="NCBI Taxonomy" id="1048955"/>
    <lineage>
        <taxon>Eukaryota</taxon>
        <taxon>Fungi</taxon>
        <taxon>Dikarya</taxon>
        <taxon>Ascomycota</taxon>
        <taxon>Pezizomycotina</taxon>
        <taxon>Dothideomycetes</taxon>
        <taxon>Pleosporomycetidae</taxon>
        <taxon>Venturiales</taxon>
        <taxon>Cylindrosympodiaceae</taxon>
        <taxon>Tothia</taxon>
    </lineage>
</organism>
<reference evidence="1" key="1">
    <citation type="journal article" date="2020" name="Stud. Mycol.">
        <title>101 Dothideomycetes genomes: a test case for predicting lifestyles and emergence of pathogens.</title>
        <authorList>
            <person name="Haridas S."/>
            <person name="Albert R."/>
            <person name="Binder M."/>
            <person name="Bloem J."/>
            <person name="Labutti K."/>
            <person name="Salamov A."/>
            <person name="Andreopoulos B."/>
            <person name="Baker S."/>
            <person name="Barry K."/>
            <person name="Bills G."/>
            <person name="Bluhm B."/>
            <person name="Cannon C."/>
            <person name="Castanera R."/>
            <person name="Culley D."/>
            <person name="Daum C."/>
            <person name="Ezra D."/>
            <person name="Gonzalez J."/>
            <person name="Henrissat B."/>
            <person name="Kuo A."/>
            <person name="Liang C."/>
            <person name="Lipzen A."/>
            <person name="Lutzoni F."/>
            <person name="Magnuson J."/>
            <person name="Mondo S."/>
            <person name="Nolan M."/>
            <person name="Ohm R."/>
            <person name="Pangilinan J."/>
            <person name="Park H.-J."/>
            <person name="Ramirez L."/>
            <person name="Alfaro M."/>
            <person name="Sun H."/>
            <person name="Tritt A."/>
            <person name="Yoshinaga Y."/>
            <person name="Zwiers L.-H."/>
            <person name="Turgeon B."/>
            <person name="Goodwin S."/>
            <person name="Spatafora J."/>
            <person name="Crous P."/>
            <person name="Grigoriev I."/>
        </authorList>
    </citation>
    <scope>NUCLEOTIDE SEQUENCE</scope>
    <source>
        <strain evidence="1">CBS 130266</strain>
    </source>
</reference>
<evidence type="ECO:0000313" key="1">
    <source>
        <dbReference type="EMBL" id="KAF2429490.1"/>
    </source>
</evidence>
<keyword evidence="2" id="KW-1185">Reference proteome</keyword>
<accession>A0A9P4NP57</accession>
<sequence>MPQSQFPKFLDGDVVIVLTDEAETEFVLHSKVLAKPSQFFANGNKSEWLTNKMTGTKTIKGVEVEMKLYKLVKDGEGIYLLEGKTHRTPKNAKPFLEHSRSPAHVAHFLAFAFMYTNSKIPIEQTPENMSASWGDIYQHLHTFMNTYGC</sequence>
<dbReference type="AlphaFoldDB" id="A0A9P4NP57"/>
<gene>
    <name evidence="1" type="ORF">EJ08DRAFT_698211</name>
</gene>
<name>A0A9P4NP57_9PEZI</name>